<dbReference type="Pfam" id="PF02033">
    <property type="entry name" value="RBFA"/>
    <property type="match status" value="1"/>
</dbReference>
<dbReference type="InterPro" id="IPR000238">
    <property type="entry name" value="RbfA"/>
</dbReference>
<dbReference type="AlphaFoldDB" id="A7ATU3"/>
<protein>
    <submittedName>
        <fullName evidence="2">Uncharacterized protein</fullName>
    </submittedName>
</protein>
<dbReference type="VEuPathDB" id="PiroplasmaDB:BBOV_II003990"/>
<keyword evidence="3" id="KW-1185">Reference proteome</keyword>
<feature type="compositionally biased region" description="Basic and acidic residues" evidence="1">
    <location>
        <begin position="133"/>
        <end position="149"/>
    </location>
</feature>
<evidence type="ECO:0000256" key="1">
    <source>
        <dbReference type="SAM" id="MobiDB-lite"/>
    </source>
</evidence>
<comment type="caution">
    <text evidence="2">The sequence shown here is derived from an EMBL/GenBank/DDBJ whole genome shotgun (WGS) entry which is preliminary data.</text>
</comment>
<dbReference type="SUPFAM" id="SSF89919">
    <property type="entry name" value="Ribosome-binding factor A, RbfA"/>
    <property type="match status" value="1"/>
</dbReference>
<evidence type="ECO:0000313" key="2">
    <source>
        <dbReference type="EMBL" id="EDO06354.1"/>
    </source>
</evidence>
<dbReference type="Gene3D" id="3.30.300.20">
    <property type="match status" value="1"/>
</dbReference>
<feature type="region of interest" description="Disordered" evidence="1">
    <location>
        <begin position="122"/>
        <end position="149"/>
    </location>
</feature>
<dbReference type="EMBL" id="AAXT01000003">
    <property type="protein sequence ID" value="EDO06354.1"/>
    <property type="molecule type" value="Genomic_DNA"/>
</dbReference>
<dbReference type="InParanoid" id="A7ATU3"/>
<reference evidence="2 3" key="1">
    <citation type="journal article" date="2007" name="PLoS Pathog.">
        <title>Genome sequence of Babesia bovis and comparative analysis of apicomplexan hemoprotozoa.</title>
        <authorList>
            <person name="Brayton K.A."/>
            <person name="Lau A.O.T."/>
            <person name="Herndon D.R."/>
            <person name="Hannick L."/>
            <person name="Kappmeyer L.S."/>
            <person name="Berens S.J."/>
            <person name="Bidwell S.L."/>
            <person name="Brown W.C."/>
            <person name="Crabtree J."/>
            <person name="Fadrosh D."/>
            <person name="Feldblum T."/>
            <person name="Forberger H.A."/>
            <person name="Haas B.J."/>
            <person name="Howell J.M."/>
            <person name="Khouri H."/>
            <person name="Koo H."/>
            <person name="Mann D.J."/>
            <person name="Norimine J."/>
            <person name="Paulsen I.T."/>
            <person name="Radune D."/>
            <person name="Ren Q."/>
            <person name="Smith R.K. Jr."/>
            <person name="Suarez C.E."/>
            <person name="White O."/>
            <person name="Wortman J.R."/>
            <person name="Knowles D.P. Jr."/>
            <person name="McElwain T.F."/>
            <person name="Nene V.M."/>
        </authorList>
    </citation>
    <scope>NUCLEOTIDE SEQUENCE [LARGE SCALE GENOMIC DNA]</scope>
    <source>
        <strain evidence="2">T2Bo</strain>
    </source>
</reference>
<proteinExistence type="predicted"/>
<dbReference type="Proteomes" id="UP000002173">
    <property type="component" value="Chromosome 2"/>
</dbReference>
<organism evidence="2 3">
    <name type="scientific">Babesia bovis</name>
    <dbReference type="NCBI Taxonomy" id="5865"/>
    <lineage>
        <taxon>Eukaryota</taxon>
        <taxon>Sar</taxon>
        <taxon>Alveolata</taxon>
        <taxon>Apicomplexa</taxon>
        <taxon>Aconoidasida</taxon>
        <taxon>Piroplasmida</taxon>
        <taxon>Babesiidae</taxon>
        <taxon>Babesia</taxon>
    </lineage>
</organism>
<accession>A7ATU3</accession>
<gene>
    <name evidence="2" type="ORF">BBOV_II003990</name>
</gene>
<name>A7ATU3_BABBO</name>
<dbReference type="GO" id="GO:0006364">
    <property type="term" value="P:rRNA processing"/>
    <property type="evidence" value="ECO:0007669"/>
    <property type="project" value="InterPro"/>
</dbReference>
<dbReference type="eggNOG" id="ENOG502S4H5">
    <property type="taxonomic scope" value="Eukaryota"/>
</dbReference>
<evidence type="ECO:0000313" key="3">
    <source>
        <dbReference type="Proteomes" id="UP000002173"/>
    </source>
</evidence>
<dbReference type="InterPro" id="IPR023799">
    <property type="entry name" value="RbfA_dom_sf"/>
</dbReference>
<sequence>MNFVLSRQDKLPIGRNLDPDIIDGMNVMEVSLNNDCSHARLKICITGDSFQQRQGFSWLSKNNKLLRYRLAQILRHRKNVPTLSFESHNLIQQAGRKFIEQIASIAEVLMKMNEHLMNRRRRLGLPDEDEPQNDIKETIDEHPKGQFLI</sequence>
<dbReference type="InterPro" id="IPR015946">
    <property type="entry name" value="KH_dom-like_a/b"/>
</dbReference>